<feature type="compositionally biased region" description="Low complexity" evidence="3">
    <location>
        <begin position="86"/>
        <end position="104"/>
    </location>
</feature>
<feature type="compositionally biased region" description="Low complexity" evidence="3">
    <location>
        <begin position="1755"/>
        <end position="1774"/>
    </location>
</feature>
<keyword evidence="2" id="KW-0175">Coiled coil</keyword>
<dbReference type="PANTHER" id="PTHR19879:SF9">
    <property type="entry name" value="TRANSCRIPTION INITIATION FACTOR TFIID SUBUNIT 5"/>
    <property type="match status" value="1"/>
</dbReference>
<feature type="repeat" description="WD" evidence="1">
    <location>
        <begin position="1452"/>
        <end position="1484"/>
    </location>
</feature>
<dbReference type="InterPro" id="IPR001680">
    <property type="entry name" value="WD40_rpt"/>
</dbReference>
<feature type="region of interest" description="Disordered" evidence="3">
    <location>
        <begin position="1742"/>
        <end position="1779"/>
    </location>
</feature>
<feature type="region of interest" description="Disordered" evidence="3">
    <location>
        <begin position="128"/>
        <end position="210"/>
    </location>
</feature>
<dbReference type="PROSITE" id="PS50082">
    <property type="entry name" value="WD_REPEATS_2"/>
    <property type="match status" value="8"/>
</dbReference>
<sequence length="1832" mass="185695">MTTATEDVGSPWSPTLRPRTAKATARPATASPSLPPDLSLDARAFSPRRSPSGASLSNVGPASPYAPSSKRYAGGLSSTPASPDTGAGHAAAGGRASAPSSGGLAQPGYRRLAPNSITLQARNILASTAPSSPANGLAGVSATASPSHGGSRSRAASAHASVPSSPITRGRASPGGGGQPHSPHPLASPTPQSRSGHSGCGQGAQQGGDVPDVFTAQMAAVTEHLARMQDQIYSDRRASSGLGQHHPQQLGAPGGVRLRVSTAGGMAAGAGARQQPRQSDAHGGQHYQGHVHGSSSHNHGPVHTFTAPGPGPGRASTSGLQPAAFGAGGGGGGGGGAAAPSVAASVAAMQQRLQGKFGEEAAAFMLHDLHLVPQHLHVLFYTVIHQLRELPSPLPSTLGQAYHAVFSQHYARTVTSVEKRHAEFKARMAAAQAQAQAQLAALQQKVAALTPSGMRQTPLQQQAQAQLLQQQKQLQAAAAARQAEVDALAAQVAKAHELHAKVMRLLCVLVAAQEPLTRQQLAGMGLESVLQHLPAWEVLFRMEPPAGHASVAAMQSLAPAHGGHHAHLAAGPRMSVNGRTSFSGNSPAAAAAAAYASASQLPAATLAVVDPSLEDWLVDPKEAGPFVCDPRVGHAALGQHYRHLILANVEGPAAAAGSRAAGHGAQGARQYGGKGAHAGGAAGAAAAAPAVVDGYGLRYVVLHLLLSEREVTAGERLLMDADYLEQVFRAQQEGAVYLCLVRLNAKTEIVSEALRWLRHNMGALRAHPRAVVPLWQAAPHRTLTARLVSASGSGAAPPPESPAEQSAAAGAGAAAPTAKALLTSLPSGGDAGAAGQDSAPPTPRDPSEVPFTSPRPAAAAVWRRAGRPQCLPLNPPPFWPVGITQLPGHTGGVTGLVFDRDNRLLLAATAGGVIHAWDHATARRVGTLGGFSPVVPAQDLHPSGELLAMGSSVDSTIRVHAIESGSGPLVTFSEPDQGGPDGGSLVAVLRGPAAGAAYGSVTPTVRHVSYSPDGNLLAAVYSDGSAAVWDWAEGVRSTNMPLLGKASAARHACFSPDGQLLALACANGTVRTWHLRQLDPLHVSVLRVCDSTGLAVRLVQYSPSGLLLATVAEGACEVALWDVGSGAQQQLLEGAGGAAGSPVRALAFSPSGLLLATAGDGGDVCLWNTNTRGQWTQTACLQGHAYAVNALAFSPCGQVLASGGNEACVRLWDVGSVMHRSEALRADAGLLAVSGPQPLPPGAVIRDDEATSSLRQPVPGTISCLAHSPSGSQLAAGLADGGLCVWDATAPHRWARLQGEHRRPVGRVLYSADGGLLASASDDGRVCIWSVPQPPPSPSVAATPSGGSPIPGGRLGSVASSRSLLGGAGRSSTTVLAPPAPPTPPPHPNTITLVVTILADAHLHDPAADSASSSSAAGPSTPGASRSGAGGGGGGGAARARGAGGWVTLSCSMAFSPDGSFLATAHDNGTVLLWSMPSGLLAARLAGGHSKLAYGLVFSPPPASRTTSASSFGPLDAVIGPGLLASSSDDGTICIWDPAAAAHATEYALRPAPLAVLRHADHVYGVDFAPDGLTVATISRDGTLATWEPRSGTRRVWVSHGHSTATKASVDGVRYSPSGLLLATAAADGSGVRLWDARGGALLREVAGLRLLGWPGLGPAPWAAVARADYAPFVVRLPERSLVLEAAAVCGGSDVPVEREEAAAAAADEAAEGLAAACIGLSLAQQTGALAARRREQLNRCRLASFPPPPHPQQPHDGTSSPGPGDGDSSSYGGAADRPHVQPLLSDFTGLPLRPAVRIFSGVRSLPHVTLRGRSLVLADSGAVAFYQVALT</sequence>
<dbReference type="Pfam" id="PF00400">
    <property type="entry name" value="WD40"/>
    <property type="match status" value="11"/>
</dbReference>
<feature type="compositionally biased region" description="Low complexity" evidence="3">
    <location>
        <begin position="14"/>
        <end position="32"/>
    </location>
</feature>
<comment type="caution">
    <text evidence="4">The sequence shown here is derived from an EMBL/GenBank/DDBJ whole genome shotgun (WGS) entry which is preliminary data.</text>
</comment>
<feature type="repeat" description="WD" evidence="1">
    <location>
        <begin position="998"/>
        <end position="1030"/>
    </location>
</feature>
<evidence type="ECO:0000256" key="3">
    <source>
        <dbReference type="SAM" id="MobiDB-lite"/>
    </source>
</evidence>
<dbReference type="InterPro" id="IPR036322">
    <property type="entry name" value="WD40_repeat_dom_sf"/>
</dbReference>
<evidence type="ECO:0000313" key="5">
    <source>
        <dbReference type="Proteomes" id="UP000613740"/>
    </source>
</evidence>
<feature type="coiled-coil region" evidence="2">
    <location>
        <begin position="414"/>
        <end position="480"/>
    </location>
</feature>
<name>A0A835T5R0_9CHLO</name>
<dbReference type="PROSITE" id="PS50294">
    <property type="entry name" value="WD_REPEATS_REGION"/>
    <property type="match status" value="4"/>
</dbReference>
<evidence type="ECO:0000256" key="2">
    <source>
        <dbReference type="SAM" id="Coils"/>
    </source>
</evidence>
<feature type="region of interest" description="Disordered" evidence="3">
    <location>
        <begin position="1"/>
        <end position="109"/>
    </location>
</feature>
<keyword evidence="5" id="KW-1185">Reference proteome</keyword>
<feature type="region of interest" description="Disordered" evidence="3">
    <location>
        <begin position="790"/>
        <end position="859"/>
    </location>
</feature>
<protein>
    <recommendedName>
        <fullName evidence="6">TFIID subunit TAF5 NTD2 domain-containing protein</fullName>
    </recommendedName>
</protein>
<organism evidence="4 5">
    <name type="scientific">Chlamydomonas schloesseri</name>
    <dbReference type="NCBI Taxonomy" id="2026947"/>
    <lineage>
        <taxon>Eukaryota</taxon>
        <taxon>Viridiplantae</taxon>
        <taxon>Chlorophyta</taxon>
        <taxon>core chlorophytes</taxon>
        <taxon>Chlorophyceae</taxon>
        <taxon>CS clade</taxon>
        <taxon>Chlamydomonadales</taxon>
        <taxon>Chlamydomonadaceae</taxon>
        <taxon>Chlamydomonas</taxon>
    </lineage>
</organism>
<feature type="repeat" description="WD" evidence="1">
    <location>
        <begin position="1181"/>
        <end position="1214"/>
    </location>
</feature>
<dbReference type="OrthoDB" id="756370at2759"/>
<gene>
    <name evidence="4" type="ORF">HYH02_013134</name>
</gene>
<evidence type="ECO:0000256" key="1">
    <source>
        <dbReference type="PROSITE-ProRule" id="PRU00221"/>
    </source>
</evidence>
<evidence type="ECO:0000313" key="4">
    <source>
        <dbReference type="EMBL" id="KAG2432066.1"/>
    </source>
</evidence>
<accession>A0A835T5R0</accession>
<feature type="compositionally biased region" description="Gly residues" evidence="3">
    <location>
        <begin position="326"/>
        <end position="337"/>
    </location>
</feature>
<keyword evidence="1" id="KW-0853">WD repeat</keyword>
<feature type="compositionally biased region" description="Pro residues" evidence="3">
    <location>
        <begin position="1378"/>
        <end position="1388"/>
    </location>
</feature>
<proteinExistence type="predicted"/>
<reference evidence="4" key="1">
    <citation type="journal article" date="2020" name="bioRxiv">
        <title>Comparative genomics of Chlamydomonas.</title>
        <authorList>
            <person name="Craig R.J."/>
            <person name="Hasan A.R."/>
            <person name="Ness R.W."/>
            <person name="Keightley P.D."/>
        </authorList>
    </citation>
    <scope>NUCLEOTIDE SEQUENCE</scope>
    <source>
        <strain evidence="4">CCAP 11/173</strain>
    </source>
</reference>
<dbReference type="Gene3D" id="2.130.10.10">
    <property type="entry name" value="YVTN repeat-like/Quinoprotein amine dehydrogenase"/>
    <property type="match status" value="4"/>
</dbReference>
<dbReference type="SUPFAM" id="SSF50978">
    <property type="entry name" value="WD40 repeat-like"/>
    <property type="match status" value="3"/>
</dbReference>
<feature type="repeat" description="WD" evidence="1">
    <location>
        <begin position="886"/>
        <end position="927"/>
    </location>
</feature>
<dbReference type="Proteomes" id="UP000613740">
    <property type="component" value="Unassembled WGS sequence"/>
</dbReference>
<feature type="compositionally biased region" description="Low complexity" evidence="3">
    <location>
        <begin position="282"/>
        <end position="303"/>
    </location>
</feature>
<feature type="compositionally biased region" description="Low complexity" evidence="3">
    <location>
        <begin position="144"/>
        <end position="165"/>
    </location>
</feature>
<feature type="repeat" description="WD" evidence="1">
    <location>
        <begin position="1042"/>
        <end position="1083"/>
    </location>
</feature>
<feature type="compositionally biased region" description="Low complexity" evidence="3">
    <location>
        <begin position="802"/>
        <end position="816"/>
    </location>
</feature>
<evidence type="ECO:0008006" key="6">
    <source>
        <dbReference type="Google" id="ProtNLM"/>
    </source>
</evidence>
<feature type="compositionally biased region" description="Low complexity" evidence="3">
    <location>
        <begin position="1356"/>
        <end position="1365"/>
    </location>
</feature>
<feature type="region of interest" description="Disordered" evidence="3">
    <location>
        <begin position="1406"/>
        <end position="1439"/>
    </location>
</feature>
<dbReference type="SMART" id="SM00320">
    <property type="entry name" value="WD40"/>
    <property type="match status" value="13"/>
</dbReference>
<dbReference type="EMBL" id="JAEHOD010000069">
    <property type="protein sequence ID" value="KAG2432066.1"/>
    <property type="molecule type" value="Genomic_DNA"/>
</dbReference>
<feature type="repeat" description="WD" evidence="1">
    <location>
        <begin position="1143"/>
        <end position="1171"/>
    </location>
</feature>
<dbReference type="PANTHER" id="PTHR19879">
    <property type="entry name" value="TRANSCRIPTION INITIATION FACTOR TFIID"/>
    <property type="match status" value="1"/>
</dbReference>
<dbReference type="CDD" id="cd00200">
    <property type="entry name" value="WD40"/>
    <property type="match status" value="1"/>
</dbReference>
<feature type="repeat" description="WD" evidence="1">
    <location>
        <begin position="1556"/>
        <end position="1588"/>
    </location>
</feature>
<feature type="compositionally biased region" description="Gly residues" evidence="3">
    <location>
        <begin position="1428"/>
        <end position="1439"/>
    </location>
</feature>
<feature type="region of interest" description="Disordered" evidence="3">
    <location>
        <begin position="265"/>
        <end position="338"/>
    </location>
</feature>
<feature type="compositionally biased region" description="Low complexity" evidence="3">
    <location>
        <begin position="1408"/>
        <end position="1427"/>
    </location>
</feature>
<feature type="repeat" description="WD" evidence="1">
    <location>
        <begin position="1298"/>
        <end position="1331"/>
    </location>
</feature>
<dbReference type="InterPro" id="IPR015943">
    <property type="entry name" value="WD40/YVTN_repeat-like_dom_sf"/>
</dbReference>
<feature type="compositionally biased region" description="Low complexity" evidence="3">
    <location>
        <begin position="1339"/>
        <end position="1348"/>
    </location>
</feature>
<feature type="region of interest" description="Disordered" evidence="3">
    <location>
        <begin position="1331"/>
        <end position="1390"/>
    </location>
</feature>